<dbReference type="Gene3D" id="1.10.8.60">
    <property type="match status" value="1"/>
</dbReference>
<dbReference type="InterPro" id="IPR003960">
    <property type="entry name" value="ATPase_AAA_CS"/>
</dbReference>
<feature type="compositionally biased region" description="Polar residues" evidence="4">
    <location>
        <begin position="283"/>
        <end position="295"/>
    </location>
</feature>
<name>A0A1G4IXB3_9SACH</name>
<dbReference type="SMART" id="SM00382">
    <property type="entry name" value="AAA"/>
    <property type="match status" value="1"/>
</dbReference>
<accession>A0A1G4IXB3</accession>
<organism evidence="6 7">
    <name type="scientific">Lachancea nothofagi CBS 11611</name>
    <dbReference type="NCBI Taxonomy" id="1266666"/>
    <lineage>
        <taxon>Eukaryota</taxon>
        <taxon>Fungi</taxon>
        <taxon>Dikarya</taxon>
        <taxon>Ascomycota</taxon>
        <taxon>Saccharomycotina</taxon>
        <taxon>Saccharomycetes</taxon>
        <taxon>Saccharomycetales</taxon>
        <taxon>Saccharomycetaceae</taxon>
        <taxon>Lachancea</taxon>
    </lineage>
</organism>
<dbReference type="EMBL" id="LT598450">
    <property type="protein sequence ID" value="SCU81519.1"/>
    <property type="molecule type" value="Genomic_DNA"/>
</dbReference>
<keyword evidence="7" id="KW-1185">Reference proteome</keyword>
<feature type="compositionally biased region" description="Polar residues" evidence="4">
    <location>
        <begin position="408"/>
        <end position="417"/>
    </location>
</feature>
<dbReference type="InterPro" id="IPR027417">
    <property type="entry name" value="P-loop_NTPase"/>
</dbReference>
<dbReference type="InterPro" id="IPR003959">
    <property type="entry name" value="ATPase_AAA_core"/>
</dbReference>
<dbReference type="SUPFAM" id="SSF52540">
    <property type="entry name" value="P-loop containing nucleoside triphosphate hydrolases"/>
    <property type="match status" value="1"/>
</dbReference>
<dbReference type="AlphaFoldDB" id="A0A1G4IXB3"/>
<sequence length="784" mass="87803">MDTVKENSLLTRFTRIRKKPQQPLTDLTELYSRLANESIYYLKLEEKQEYRKAVLGWKALNTHVLYELTQIEHQYPNSQNYTKDELSIQNGVRDLFHRSLQHLERASKLLQDSESGTDAIMKQETTFARRPVPPAGNSRSMLKTLRDPKLQYNRNHTASAPSITTNSSRSNSNNEKINFTTSKPLKHNNAFQGFDEVQNLIDFSDNDGESVESAPRLEEDAKSDQTFEFDVQDYFDDYLDMDQEELKRLEAFNSLEGVQKNMHTLSMNTESLNPKGKEPHLKITQSTPALSQENPTLRYAKPSTPKPSPKIISKATPRMAAKPTTQPIAPRKLQKKPVSEPTTKSRPIGRPSQSASEIRSRVASPPSKEPPIVNKRVIRTTKPIVRTKTPESKVNNGEGKKPQLPRVNGSSKSSKQAGTADVPRKKVLKPTVPSSDKPEEDNSVEETKPIDEKSLKEALEDDIIDQLRGVDKTAAKQIFSEIVVRGDQVHWEDIAGLEAAKNSLKEAVVYPFLRPDLFRGLREPVRGMLLFGPPGTGKTMLARAVATESNSTFFSISASSLTSKYLGESEKLVRALFAIAKKLSPSIIFVDEIDSLMGSRNNDGENESSRRIKNEFLVQWSSLSSAAAGNKSSSGENGTDDDNEEDERVLVLAATNLPWSIDEAARRRFVRRQYIPLPETETRRKQLTKLLAHQTHTLTEEDFSALLDLTNGYSGSDITSLAKDAAMGPLRELGDKLLFTPRDQIRAITLQDVKNSLSYIKPSVSSEGLEQYEDWANKFGSSGV</sequence>
<feature type="compositionally biased region" description="Polar residues" evidence="4">
    <location>
        <begin position="340"/>
        <end position="357"/>
    </location>
</feature>
<dbReference type="Pfam" id="PF09336">
    <property type="entry name" value="Vps4_C"/>
    <property type="match status" value="1"/>
</dbReference>
<feature type="domain" description="AAA+ ATPase" evidence="5">
    <location>
        <begin position="524"/>
        <end position="679"/>
    </location>
</feature>
<feature type="region of interest" description="Disordered" evidence="4">
    <location>
        <begin position="268"/>
        <end position="453"/>
    </location>
</feature>
<proteinExistence type="inferred from homology"/>
<dbReference type="InterPro" id="IPR015415">
    <property type="entry name" value="Spast_Vps4_C"/>
</dbReference>
<dbReference type="Proteomes" id="UP000189911">
    <property type="component" value="Chromosome B"/>
</dbReference>
<dbReference type="CDD" id="cd19509">
    <property type="entry name" value="RecA-like_VPS4-like"/>
    <property type="match status" value="1"/>
</dbReference>
<keyword evidence="2" id="KW-0547">Nucleotide-binding</keyword>
<keyword evidence="3" id="KW-0067">ATP-binding</keyword>
<reference evidence="7" key="1">
    <citation type="submission" date="2016-03" db="EMBL/GenBank/DDBJ databases">
        <authorList>
            <person name="Devillers Hugo."/>
        </authorList>
    </citation>
    <scope>NUCLEOTIDE SEQUENCE [LARGE SCALE GENOMIC DNA]</scope>
</reference>
<dbReference type="PANTHER" id="PTHR23074">
    <property type="entry name" value="AAA DOMAIN-CONTAINING"/>
    <property type="match status" value="1"/>
</dbReference>
<dbReference type="GO" id="GO:0005524">
    <property type="term" value="F:ATP binding"/>
    <property type="evidence" value="ECO:0007669"/>
    <property type="project" value="UniProtKB-KW"/>
</dbReference>
<dbReference type="InterPro" id="IPR050304">
    <property type="entry name" value="MT-severing_AAA_ATPase"/>
</dbReference>
<dbReference type="GO" id="GO:0016887">
    <property type="term" value="F:ATP hydrolysis activity"/>
    <property type="evidence" value="ECO:0007669"/>
    <property type="project" value="InterPro"/>
</dbReference>
<evidence type="ECO:0000256" key="1">
    <source>
        <dbReference type="ARBA" id="ARBA00006914"/>
    </source>
</evidence>
<dbReference type="PANTHER" id="PTHR23074:SF17">
    <property type="entry name" value="FIDGETIN-LIKE PROTEIN 1"/>
    <property type="match status" value="1"/>
</dbReference>
<comment type="similarity">
    <text evidence="1">Belongs to the AAA ATPase family.</text>
</comment>
<dbReference type="FunFam" id="3.40.50.300:FF:000093">
    <property type="entry name" value="Fidgetin-like 1"/>
    <property type="match status" value="1"/>
</dbReference>
<dbReference type="InterPro" id="IPR041569">
    <property type="entry name" value="AAA_lid_3"/>
</dbReference>
<dbReference type="PROSITE" id="PS00674">
    <property type="entry name" value="AAA"/>
    <property type="match status" value="1"/>
</dbReference>
<feature type="compositionally biased region" description="Polar residues" evidence="4">
    <location>
        <begin position="152"/>
        <end position="165"/>
    </location>
</feature>
<protein>
    <submittedName>
        <fullName evidence="6">LANO_0B03378g1_1</fullName>
    </submittedName>
</protein>
<evidence type="ECO:0000313" key="6">
    <source>
        <dbReference type="EMBL" id="SCU81519.1"/>
    </source>
</evidence>
<evidence type="ECO:0000256" key="4">
    <source>
        <dbReference type="SAM" id="MobiDB-lite"/>
    </source>
</evidence>
<evidence type="ECO:0000256" key="3">
    <source>
        <dbReference type="ARBA" id="ARBA00022840"/>
    </source>
</evidence>
<dbReference type="Pfam" id="PF17862">
    <property type="entry name" value="AAA_lid_3"/>
    <property type="match status" value="1"/>
</dbReference>
<evidence type="ECO:0000313" key="7">
    <source>
        <dbReference type="Proteomes" id="UP000189911"/>
    </source>
</evidence>
<dbReference type="FunFam" id="1.10.8.60:FF:000022">
    <property type="entry name" value="Fidgetin like 1"/>
    <property type="match status" value="1"/>
</dbReference>
<dbReference type="Pfam" id="PF00004">
    <property type="entry name" value="AAA"/>
    <property type="match status" value="1"/>
</dbReference>
<feature type="region of interest" description="Disordered" evidence="4">
    <location>
        <begin position="124"/>
        <end position="185"/>
    </location>
</feature>
<dbReference type="Gene3D" id="3.40.50.300">
    <property type="entry name" value="P-loop containing nucleotide triphosphate hydrolases"/>
    <property type="match status" value="1"/>
</dbReference>
<evidence type="ECO:0000256" key="2">
    <source>
        <dbReference type="ARBA" id="ARBA00022741"/>
    </source>
</evidence>
<evidence type="ECO:0000259" key="5">
    <source>
        <dbReference type="SMART" id="SM00382"/>
    </source>
</evidence>
<gene>
    <name evidence="6" type="ORF">LANO_0B03378G</name>
</gene>
<dbReference type="OrthoDB" id="10251136at2759"/>
<dbReference type="InterPro" id="IPR003593">
    <property type="entry name" value="AAA+_ATPase"/>
</dbReference>